<dbReference type="Proteomes" id="UP000069162">
    <property type="component" value="Chromosome"/>
</dbReference>
<sequence>MLDPRRKTQIYPCKHLPPSYGGFFLPKISGAVEINAVARRWRLVILFYAEKTGADAPESA</sequence>
<name>A0A806X505_9ENTR</name>
<dbReference type="KEGG" id="kle:AO703_10680"/>
<dbReference type="EMBL" id="CP012871">
    <property type="protein sequence ID" value="ALR76744.1"/>
    <property type="molecule type" value="Genomic_DNA"/>
</dbReference>
<gene>
    <name evidence="1" type="ORF">AO703_10680</name>
</gene>
<accession>A0A806X505</accession>
<organism evidence="1 2">
    <name type="scientific">[Enterobacter] lignolyticus</name>
    <dbReference type="NCBI Taxonomy" id="1334193"/>
    <lineage>
        <taxon>Bacteria</taxon>
        <taxon>Pseudomonadati</taxon>
        <taxon>Pseudomonadota</taxon>
        <taxon>Gammaproteobacteria</taxon>
        <taxon>Enterobacterales</taxon>
        <taxon>Enterobacteriaceae</taxon>
        <taxon>Pluralibacter</taxon>
    </lineage>
</organism>
<proteinExistence type="predicted"/>
<protein>
    <submittedName>
        <fullName evidence="1">Uncharacterized protein</fullName>
    </submittedName>
</protein>
<dbReference type="AlphaFoldDB" id="A0A806X505"/>
<dbReference type="RefSeq" id="WP_062741189.1">
    <property type="nucleotide sequence ID" value="NZ_CP012871.1"/>
</dbReference>
<reference evidence="2" key="1">
    <citation type="submission" date="2015-10" db="EMBL/GenBank/DDBJ databases">
        <title>Complete Genome Sequencing of Klebsiella sp. strain G5.</title>
        <authorList>
            <person name="Chan K.-G."/>
            <person name="Chen J.-W."/>
        </authorList>
    </citation>
    <scope>NUCLEOTIDE SEQUENCE [LARGE SCALE GENOMIC DNA]</scope>
    <source>
        <strain evidence="2">G5</strain>
    </source>
</reference>
<evidence type="ECO:0000313" key="2">
    <source>
        <dbReference type="Proteomes" id="UP000069162"/>
    </source>
</evidence>
<evidence type="ECO:0000313" key="1">
    <source>
        <dbReference type="EMBL" id="ALR76744.1"/>
    </source>
</evidence>